<sequence length="203" mass="22469">MVTWVCFIEFPMEFYRDKFVAASAIKTLIKVDRQTSMATKGRCAKVCVELDLEQPLVPKVFIGGAWRRVEYEGILGVYSGYGRVKHCIENCMEVVVPVTTRVEDSMVVKVDKGSVGPGKRISSVSGPVDPRDKGKKLVVVKEVRRSGSEKGQLRTGPVVNRPVSEDQMVLNRRKEALEVGQSSGSNIDSMVFDVSDQNLVVES</sequence>
<evidence type="ECO:0000313" key="1">
    <source>
        <dbReference type="EMBL" id="KAJ8764445.1"/>
    </source>
</evidence>
<keyword evidence="2" id="KW-1185">Reference proteome</keyword>
<comment type="caution">
    <text evidence="1">The sequence shown here is derived from an EMBL/GenBank/DDBJ whole genome shotgun (WGS) entry which is preliminary data.</text>
</comment>
<dbReference type="PANTHER" id="PTHR31286:SF99">
    <property type="entry name" value="DUF4283 DOMAIN-CONTAINING PROTEIN"/>
    <property type="match status" value="1"/>
</dbReference>
<name>A0AAV8TEK1_9ROSI</name>
<evidence type="ECO:0000313" key="2">
    <source>
        <dbReference type="Proteomes" id="UP001159364"/>
    </source>
</evidence>
<reference evidence="1 2" key="1">
    <citation type="submission" date="2021-09" db="EMBL/GenBank/DDBJ databases">
        <title>Genomic insights and catalytic innovation underlie evolution of tropane alkaloids biosynthesis.</title>
        <authorList>
            <person name="Wang Y.-J."/>
            <person name="Tian T."/>
            <person name="Huang J.-P."/>
            <person name="Huang S.-X."/>
        </authorList>
    </citation>
    <scope>NUCLEOTIDE SEQUENCE [LARGE SCALE GENOMIC DNA]</scope>
    <source>
        <strain evidence="1">KIB-2018</strain>
        <tissue evidence="1">Leaf</tissue>
    </source>
</reference>
<gene>
    <name evidence="1" type="ORF">K2173_006185</name>
</gene>
<dbReference type="PANTHER" id="PTHR31286">
    <property type="entry name" value="GLYCINE-RICH CELL WALL STRUCTURAL PROTEIN 1.8-LIKE"/>
    <property type="match status" value="1"/>
</dbReference>
<dbReference type="Proteomes" id="UP001159364">
    <property type="component" value="Linkage Group LG05"/>
</dbReference>
<proteinExistence type="predicted"/>
<evidence type="ECO:0008006" key="3">
    <source>
        <dbReference type="Google" id="ProtNLM"/>
    </source>
</evidence>
<protein>
    <recommendedName>
        <fullName evidence="3">DUF4283 domain-containing protein</fullName>
    </recommendedName>
</protein>
<accession>A0AAV8TEK1</accession>
<dbReference type="InterPro" id="IPR040256">
    <property type="entry name" value="At4g02000-like"/>
</dbReference>
<dbReference type="AlphaFoldDB" id="A0AAV8TEK1"/>
<organism evidence="1 2">
    <name type="scientific">Erythroxylum novogranatense</name>
    <dbReference type="NCBI Taxonomy" id="1862640"/>
    <lineage>
        <taxon>Eukaryota</taxon>
        <taxon>Viridiplantae</taxon>
        <taxon>Streptophyta</taxon>
        <taxon>Embryophyta</taxon>
        <taxon>Tracheophyta</taxon>
        <taxon>Spermatophyta</taxon>
        <taxon>Magnoliopsida</taxon>
        <taxon>eudicotyledons</taxon>
        <taxon>Gunneridae</taxon>
        <taxon>Pentapetalae</taxon>
        <taxon>rosids</taxon>
        <taxon>fabids</taxon>
        <taxon>Malpighiales</taxon>
        <taxon>Erythroxylaceae</taxon>
        <taxon>Erythroxylum</taxon>
    </lineage>
</organism>
<dbReference type="EMBL" id="JAIWQS010000005">
    <property type="protein sequence ID" value="KAJ8764445.1"/>
    <property type="molecule type" value="Genomic_DNA"/>
</dbReference>